<dbReference type="EMBL" id="AP028918">
    <property type="protein sequence ID" value="BES99679.1"/>
    <property type="molecule type" value="Genomic_DNA"/>
</dbReference>
<protein>
    <submittedName>
        <fullName evidence="1">Uncharacterized protein</fullName>
    </submittedName>
</protein>
<accession>A0ABN7B755</accession>
<proteinExistence type="predicted"/>
<evidence type="ECO:0000313" key="1">
    <source>
        <dbReference type="EMBL" id="BES99679.1"/>
    </source>
</evidence>
<organism evidence="1 2">
    <name type="scientific">Nesidiocoris tenuis</name>
    <dbReference type="NCBI Taxonomy" id="355587"/>
    <lineage>
        <taxon>Eukaryota</taxon>
        <taxon>Metazoa</taxon>
        <taxon>Ecdysozoa</taxon>
        <taxon>Arthropoda</taxon>
        <taxon>Hexapoda</taxon>
        <taxon>Insecta</taxon>
        <taxon>Pterygota</taxon>
        <taxon>Neoptera</taxon>
        <taxon>Paraneoptera</taxon>
        <taxon>Hemiptera</taxon>
        <taxon>Heteroptera</taxon>
        <taxon>Panheteroptera</taxon>
        <taxon>Cimicomorpha</taxon>
        <taxon>Miridae</taxon>
        <taxon>Dicyphina</taxon>
        <taxon>Nesidiocoris</taxon>
    </lineage>
</organism>
<keyword evidence="2" id="KW-1185">Reference proteome</keyword>
<dbReference type="Proteomes" id="UP001307889">
    <property type="component" value="Chromosome 10"/>
</dbReference>
<name>A0ABN7B755_9HEMI</name>
<evidence type="ECO:0000313" key="2">
    <source>
        <dbReference type="Proteomes" id="UP001307889"/>
    </source>
</evidence>
<gene>
    <name evidence="1" type="ORF">NTJ_12496</name>
</gene>
<reference evidence="1 2" key="1">
    <citation type="submission" date="2023-09" db="EMBL/GenBank/DDBJ databases">
        <title>Nesidiocoris tenuis whole genome shotgun sequence.</title>
        <authorList>
            <person name="Shibata T."/>
            <person name="Shimoda M."/>
            <person name="Kobayashi T."/>
            <person name="Uehara T."/>
        </authorList>
    </citation>
    <scope>NUCLEOTIDE SEQUENCE [LARGE SCALE GENOMIC DNA]</scope>
    <source>
        <strain evidence="1 2">Japan</strain>
    </source>
</reference>
<sequence length="106" mass="11739">MTDRESPFVQSPVVGENQISSATKYVHSTQGLAIARKPLRDIQATILISTFLYTLRASGYTGVQRILGEGPHYMRKRCRCIDPYVSQVVSGWPSFPLGLRPGLSVN</sequence>